<dbReference type="Proteomes" id="UP001140094">
    <property type="component" value="Unassembled WGS sequence"/>
</dbReference>
<evidence type="ECO:0000313" key="1">
    <source>
        <dbReference type="EMBL" id="KAJ2796061.1"/>
    </source>
</evidence>
<protein>
    <submittedName>
        <fullName evidence="1">Uncharacterized protein</fullName>
    </submittedName>
</protein>
<gene>
    <name evidence="1" type="ORF">H4R20_005664</name>
</gene>
<comment type="caution">
    <text evidence="1">The sequence shown here is derived from an EMBL/GenBank/DDBJ whole genome shotgun (WGS) entry which is preliminary data.</text>
</comment>
<keyword evidence="2" id="KW-1185">Reference proteome</keyword>
<proteinExistence type="predicted"/>
<dbReference type="OrthoDB" id="2186770at2759"/>
<evidence type="ECO:0000313" key="2">
    <source>
        <dbReference type="Proteomes" id="UP001140094"/>
    </source>
</evidence>
<name>A0A9W8LPE1_9FUNG</name>
<sequence>MCPDAATASKLVGHNMQGLLSDSTEMQNAAVERIQGLWSWVQSSAEKTWVDLLVALVLVPGPGQSAGALVQCLIVADVSRPLAIGSI</sequence>
<dbReference type="EMBL" id="JANBUO010002007">
    <property type="protein sequence ID" value="KAJ2796061.1"/>
    <property type="molecule type" value="Genomic_DNA"/>
</dbReference>
<accession>A0A9W8LPE1</accession>
<organism evidence="1 2">
    <name type="scientific">Coemansia guatemalensis</name>
    <dbReference type="NCBI Taxonomy" id="2761395"/>
    <lineage>
        <taxon>Eukaryota</taxon>
        <taxon>Fungi</taxon>
        <taxon>Fungi incertae sedis</taxon>
        <taxon>Zoopagomycota</taxon>
        <taxon>Kickxellomycotina</taxon>
        <taxon>Kickxellomycetes</taxon>
        <taxon>Kickxellales</taxon>
        <taxon>Kickxellaceae</taxon>
        <taxon>Coemansia</taxon>
    </lineage>
</organism>
<reference evidence="1" key="1">
    <citation type="submission" date="2022-07" db="EMBL/GenBank/DDBJ databases">
        <title>Phylogenomic reconstructions and comparative analyses of Kickxellomycotina fungi.</title>
        <authorList>
            <person name="Reynolds N.K."/>
            <person name="Stajich J.E."/>
            <person name="Barry K."/>
            <person name="Grigoriev I.V."/>
            <person name="Crous P."/>
            <person name="Smith M.E."/>
        </authorList>
    </citation>
    <scope>NUCLEOTIDE SEQUENCE</scope>
    <source>
        <strain evidence="1">NRRL 1565</strain>
    </source>
</reference>
<dbReference type="AlphaFoldDB" id="A0A9W8LPE1"/>